<feature type="domain" description="NADAR" evidence="3">
    <location>
        <begin position="4"/>
        <end position="143"/>
    </location>
</feature>
<comment type="catalytic activity">
    <reaction evidence="1">
        <text>5-amino-6-(5-phospho-D-ribosylamino)uracil + H2O = 5,6-diaminouracil + D-ribose 5-phosphate</text>
        <dbReference type="Rhea" id="RHEA:55020"/>
        <dbReference type="ChEBI" id="CHEBI:15377"/>
        <dbReference type="ChEBI" id="CHEBI:46252"/>
        <dbReference type="ChEBI" id="CHEBI:58453"/>
        <dbReference type="ChEBI" id="CHEBI:78346"/>
    </reaction>
</comment>
<dbReference type="Proteomes" id="UP000186736">
    <property type="component" value="Unassembled WGS sequence"/>
</dbReference>
<reference evidence="4 5" key="1">
    <citation type="submission" date="2016-10" db="EMBL/GenBank/DDBJ databases">
        <title>Genome Sequence of Pseudomonas putida GM4FR.</title>
        <authorList>
            <person name="Poehlein A."/>
            <person name="Wemheuer F."/>
            <person name="Hollensteiner J."/>
            <person name="Wemheuer B."/>
        </authorList>
    </citation>
    <scope>NUCLEOTIDE SEQUENCE [LARGE SCALE GENOMIC DNA]</scope>
    <source>
        <strain evidence="4 5">GM4FR</strain>
    </source>
</reference>
<name>A0A1Q9RAG3_PSEPU</name>
<evidence type="ECO:0000259" key="3">
    <source>
        <dbReference type="Pfam" id="PF08719"/>
    </source>
</evidence>
<dbReference type="Pfam" id="PF08719">
    <property type="entry name" value="NADAR"/>
    <property type="match status" value="1"/>
</dbReference>
<evidence type="ECO:0000313" key="5">
    <source>
        <dbReference type="Proteomes" id="UP000186736"/>
    </source>
</evidence>
<organism evidence="4 5">
    <name type="scientific">Pseudomonas putida</name>
    <name type="common">Arthrobacter siderocapsulatus</name>
    <dbReference type="NCBI Taxonomy" id="303"/>
    <lineage>
        <taxon>Bacteria</taxon>
        <taxon>Pseudomonadati</taxon>
        <taxon>Pseudomonadota</taxon>
        <taxon>Gammaproteobacteria</taxon>
        <taxon>Pseudomonadales</taxon>
        <taxon>Pseudomonadaceae</taxon>
        <taxon>Pseudomonas</taxon>
    </lineage>
</organism>
<comment type="catalytic activity">
    <reaction evidence="2">
        <text>2,5-diamino-6-hydroxy-4-(5-phosphoribosylamino)-pyrimidine + H2O = 2,5,6-triamino-4-hydroxypyrimidine + D-ribose 5-phosphate</text>
        <dbReference type="Rhea" id="RHEA:23436"/>
        <dbReference type="ChEBI" id="CHEBI:15377"/>
        <dbReference type="ChEBI" id="CHEBI:58614"/>
        <dbReference type="ChEBI" id="CHEBI:78346"/>
        <dbReference type="ChEBI" id="CHEBI:137796"/>
    </reaction>
</comment>
<dbReference type="OrthoDB" id="9793111at2"/>
<dbReference type="CDD" id="cd15457">
    <property type="entry name" value="NADAR"/>
    <property type="match status" value="1"/>
</dbReference>
<dbReference type="SUPFAM" id="SSF143990">
    <property type="entry name" value="YbiA-like"/>
    <property type="match status" value="1"/>
</dbReference>
<protein>
    <submittedName>
        <fullName evidence="4">Swarming motility protein YbiA</fullName>
    </submittedName>
</protein>
<proteinExistence type="predicted"/>
<gene>
    <name evidence="4" type="primary">ybiA</name>
    <name evidence="4" type="ORF">PSEMO_07150</name>
</gene>
<evidence type="ECO:0000256" key="2">
    <source>
        <dbReference type="ARBA" id="ARBA00000751"/>
    </source>
</evidence>
<sequence>MQILFYETDKPYGCFSNFSRHAITLDGSVWPTSEHYFQACKFTEQVDIDAVREAKTPFLAAQMGRERHRSFRSDWDQVRDQVMLDALRAKFSQHAELRETLLGTGDAELVEHTKNDRYWADGGDGTGKNMLGKLLEQVRAELKKTEQ</sequence>
<dbReference type="InterPro" id="IPR037238">
    <property type="entry name" value="YbiA-like_sf"/>
</dbReference>
<dbReference type="NCBIfam" id="TIGR02464">
    <property type="entry name" value="ribofla_fusion"/>
    <property type="match status" value="1"/>
</dbReference>
<dbReference type="AlphaFoldDB" id="A0A1Q9RAG3"/>
<dbReference type="Gene3D" id="1.10.357.40">
    <property type="entry name" value="YbiA-like"/>
    <property type="match status" value="1"/>
</dbReference>
<comment type="caution">
    <text evidence="4">The sequence shown here is derived from an EMBL/GenBank/DDBJ whole genome shotgun (WGS) entry which is preliminary data.</text>
</comment>
<accession>A0A1Q9RAG3</accession>
<evidence type="ECO:0000313" key="4">
    <source>
        <dbReference type="EMBL" id="OLS64430.1"/>
    </source>
</evidence>
<dbReference type="RefSeq" id="WP_075801796.1">
    <property type="nucleotide sequence ID" value="NZ_MKZO01000006.1"/>
</dbReference>
<dbReference type="InterPro" id="IPR012816">
    <property type="entry name" value="NADAR"/>
</dbReference>
<dbReference type="EMBL" id="MKZO01000006">
    <property type="protein sequence ID" value="OLS64430.1"/>
    <property type="molecule type" value="Genomic_DNA"/>
</dbReference>
<evidence type="ECO:0000256" key="1">
    <source>
        <dbReference type="ARBA" id="ARBA00000022"/>
    </source>
</evidence>